<feature type="domain" description="PB1" evidence="8">
    <location>
        <begin position="604"/>
        <end position="687"/>
    </location>
</feature>
<feature type="region of interest" description="Disordered" evidence="6">
    <location>
        <begin position="379"/>
        <end position="407"/>
    </location>
</feature>
<dbReference type="SMART" id="SM00666">
    <property type="entry name" value="PB1"/>
    <property type="match status" value="1"/>
</dbReference>
<evidence type="ECO:0000313" key="10">
    <source>
        <dbReference type="Proteomes" id="UP000053144"/>
    </source>
</evidence>
<dbReference type="InterPro" id="IPR045012">
    <property type="entry name" value="NLP"/>
</dbReference>
<evidence type="ECO:0000256" key="2">
    <source>
        <dbReference type="ARBA" id="ARBA00023015"/>
    </source>
</evidence>
<dbReference type="Gene3D" id="3.10.20.90">
    <property type="entry name" value="Phosphatidylinositol 3-kinase Catalytic Subunit, Chain A, domain 1"/>
    <property type="match status" value="1"/>
</dbReference>
<dbReference type="AlphaFoldDB" id="A0A0L9UIJ9"/>
<organism evidence="9 10">
    <name type="scientific">Phaseolus angularis</name>
    <name type="common">Azuki bean</name>
    <name type="synonym">Vigna angularis</name>
    <dbReference type="NCBI Taxonomy" id="3914"/>
    <lineage>
        <taxon>Eukaryota</taxon>
        <taxon>Viridiplantae</taxon>
        <taxon>Streptophyta</taxon>
        <taxon>Embryophyta</taxon>
        <taxon>Tracheophyta</taxon>
        <taxon>Spermatophyta</taxon>
        <taxon>Magnoliopsida</taxon>
        <taxon>eudicotyledons</taxon>
        <taxon>Gunneridae</taxon>
        <taxon>Pentapetalae</taxon>
        <taxon>rosids</taxon>
        <taxon>fabids</taxon>
        <taxon>Fabales</taxon>
        <taxon>Fabaceae</taxon>
        <taxon>Papilionoideae</taxon>
        <taxon>50 kb inversion clade</taxon>
        <taxon>NPAAA clade</taxon>
        <taxon>indigoferoid/millettioid clade</taxon>
        <taxon>Phaseoleae</taxon>
        <taxon>Vigna</taxon>
    </lineage>
</organism>
<dbReference type="Pfam" id="PF00564">
    <property type="entry name" value="PB1"/>
    <property type="match status" value="1"/>
</dbReference>
<dbReference type="PROSITE" id="PS51519">
    <property type="entry name" value="RWP_RK"/>
    <property type="match status" value="1"/>
</dbReference>
<dbReference type="InterPro" id="IPR034891">
    <property type="entry name" value="PB1_NLP"/>
</dbReference>
<protein>
    <recommendedName>
        <fullName evidence="11">RWP-RK domain-containing protein</fullName>
    </recommendedName>
</protein>
<dbReference type="PROSITE" id="PS51745">
    <property type="entry name" value="PB1"/>
    <property type="match status" value="1"/>
</dbReference>
<dbReference type="SUPFAM" id="SSF54277">
    <property type="entry name" value="CAD &amp; PB1 domains"/>
    <property type="match status" value="1"/>
</dbReference>
<keyword evidence="3" id="KW-0238">DNA-binding</keyword>
<dbReference type="GO" id="GO:0003677">
    <property type="term" value="F:DNA binding"/>
    <property type="evidence" value="ECO:0007669"/>
    <property type="project" value="UniProtKB-KW"/>
</dbReference>
<evidence type="ECO:0000256" key="3">
    <source>
        <dbReference type="ARBA" id="ARBA00023125"/>
    </source>
</evidence>
<dbReference type="InterPro" id="IPR053793">
    <property type="entry name" value="PB1-like"/>
</dbReference>
<reference evidence="10" key="1">
    <citation type="journal article" date="2015" name="Proc. Natl. Acad. Sci. U.S.A.">
        <title>Genome sequencing of adzuki bean (Vigna angularis) provides insight into high starch and low fat accumulation and domestication.</title>
        <authorList>
            <person name="Yang K."/>
            <person name="Tian Z."/>
            <person name="Chen C."/>
            <person name="Luo L."/>
            <person name="Zhao B."/>
            <person name="Wang Z."/>
            <person name="Yu L."/>
            <person name="Li Y."/>
            <person name="Sun Y."/>
            <person name="Li W."/>
            <person name="Chen Y."/>
            <person name="Li Y."/>
            <person name="Zhang Y."/>
            <person name="Ai D."/>
            <person name="Zhao J."/>
            <person name="Shang C."/>
            <person name="Ma Y."/>
            <person name="Wu B."/>
            <person name="Wang M."/>
            <person name="Gao L."/>
            <person name="Sun D."/>
            <person name="Zhang P."/>
            <person name="Guo F."/>
            <person name="Wang W."/>
            <person name="Li Y."/>
            <person name="Wang J."/>
            <person name="Varshney R.K."/>
            <person name="Wang J."/>
            <person name="Ling H.Q."/>
            <person name="Wan P."/>
        </authorList>
    </citation>
    <scope>NUCLEOTIDE SEQUENCE</scope>
    <source>
        <strain evidence="10">cv. Jingnong 6</strain>
    </source>
</reference>
<keyword evidence="2" id="KW-0805">Transcription regulation</keyword>
<dbReference type="PANTHER" id="PTHR32002:SF46">
    <property type="entry name" value="PROTEIN NLP2"/>
    <property type="match status" value="1"/>
</dbReference>
<dbReference type="Proteomes" id="UP000053144">
    <property type="component" value="Chromosome 4"/>
</dbReference>
<dbReference type="Gramene" id="KOM42392">
    <property type="protein sequence ID" value="KOM42392"/>
    <property type="gene ID" value="LR48_Vigan04g259000"/>
</dbReference>
<evidence type="ECO:0000256" key="6">
    <source>
        <dbReference type="SAM" id="MobiDB-lite"/>
    </source>
</evidence>
<dbReference type="InterPro" id="IPR055081">
    <property type="entry name" value="NLP1-9_GAF"/>
</dbReference>
<evidence type="ECO:0000259" key="8">
    <source>
        <dbReference type="PROSITE" id="PS51745"/>
    </source>
</evidence>
<dbReference type="InterPro" id="IPR000270">
    <property type="entry name" value="PB1_dom"/>
</dbReference>
<evidence type="ECO:0000256" key="4">
    <source>
        <dbReference type="ARBA" id="ARBA00023163"/>
    </source>
</evidence>
<evidence type="ECO:0000313" key="9">
    <source>
        <dbReference type="EMBL" id="KOM42392.1"/>
    </source>
</evidence>
<dbReference type="STRING" id="3914.A0A0L9UIJ9"/>
<keyword evidence="5" id="KW-0539">Nucleus</keyword>
<proteinExistence type="predicted"/>
<dbReference type="EMBL" id="CM003374">
    <property type="protein sequence ID" value="KOM42392.1"/>
    <property type="molecule type" value="Genomic_DNA"/>
</dbReference>
<keyword evidence="4" id="KW-0804">Transcription</keyword>
<accession>A0A0L9UIJ9</accession>
<feature type="domain" description="RWP-RK" evidence="7">
    <location>
        <begin position="397"/>
        <end position="478"/>
    </location>
</feature>
<name>A0A0L9UIJ9_PHAAN</name>
<evidence type="ECO:0008006" key="11">
    <source>
        <dbReference type="Google" id="ProtNLM"/>
    </source>
</evidence>
<dbReference type="CDD" id="cd06407">
    <property type="entry name" value="PB1_NLP"/>
    <property type="match status" value="1"/>
</dbReference>
<dbReference type="PANTHER" id="PTHR32002">
    <property type="entry name" value="PROTEIN NLP8"/>
    <property type="match status" value="1"/>
</dbReference>
<dbReference type="OMA" id="FLIQIWV"/>
<comment type="subunit">
    <text evidence="1">Homodimers and heterodimers.</text>
</comment>
<sequence>MEYGGFSDIFAPETEFMDELFVEGCWVETRVGCGTEASKWNRSMESNGAHIIFEEESEAESLMVGKRWWIGPRGNPGPSSSVKERLVVAVGYLKEYAKNSNMVIQVWVPARRGCEVGIHHHQDFPYTLDYTNNGDATGSFQFHEDWLSDHWPPNIRFLRTHDYTRLHHYDLRPGSLALPVFQRGTGICLGVVDILMPNNVNPDLHNLQGVDFRTPSLQNFIPPAMTVKVPFTTSKPCFANDITAFTKAEYPLAHHANMFGLHAAVAIPLRSVSSDFVLEFFLPKDCHDTQDQKQILNSLSMLVQQACRSLHVVLDKEEEEEELVSHHHHHHSKEMESSSWIAHMMEAQQKGKGVSVSLEYLQEPKQEFKVTTNGNEQVFSDLEGTSGAGVGGRRGGRKSGDKRRTKAEKTISLPVLRQYFAGSLKDAAKSIGVCPTTLKRICRQHGITRWPSRKIKKVGHSLRKLQLVIDSVQGAEGAIQIGSFYTSFPELSSANGVSESPKINSDNSKFYSENGLFSNQGVTSTSSCSQSCNPSLNQSTTLINSNNNNIPEIILMSDKQSVVGASMQVHHPPIPISIPIPIQSLDALPPLPQTSSVWNTGGGTFRVKATFGDEKIRFSLQPNCGFRDLQMEIARRFNLKEMSKIQVKYLDDAQEWVLLTCDADLEECKDINRSSQSRTVRLFLFHASPLNHSTNAFGSTSPT</sequence>
<evidence type="ECO:0000256" key="5">
    <source>
        <dbReference type="ARBA" id="ARBA00023242"/>
    </source>
</evidence>
<dbReference type="InterPro" id="IPR003035">
    <property type="entry name" value="RWP-RK_dom"/>
</dbReference>
<dbReference type="Pfam" id="PF02042">
    <property type="entry name" value="RWP-RK"/>
    <property type="match status" value="1"/>
</dbReference>
<gene>
    <name evidence="9" type="ORF">LR48_Vigan04g259000</name>
</gene>
<evidence type="ECO:0000256" key="1">
    <source>
        <dbReference type="ARBA" id="ARBA00011726"/>
    </source>
</evidence>
<feature type="compositionally biased region" description="Basic residues" evidence="6">
    <location>
        <begin position="394"/>
        <end position="406"/>
    </location>
</feature>
<dbReference type="GO" id="GO:0003700">
    <property type="term" value="F:DNA-binding transcription factor activity"/>
    <property type="evidence" value="ECO:0007669"/>
    <property type="project" value="InterPro"/>
</dbReference>
<dbReference type="Pfam" id="PF22922">
    <property type="entry name" value="GAF_NLP"/>
    <property type="match status" value="1"/>
</dbReference>
<evidence type="ECO:0000259" key="7">
    <source>
        <dbReference type="PROSITE" id="PS51519"/>
    </source>
</evidence>